<dbReference type="EMBL" id="WMZR01000057">
    <property type="protein sequence ID" value="MTS53276.1"/>
    <property type="molecule type" value="Genomic_DNA"/>
</dbReference>
<accession>A0A6I3QS87</accession>
<evidence type="ECO:0000313" key="3">
    <source>
        <dbReference type="EMBL" id="MTS53276.1"/>
    </source>
</evidence>
<dbReference type="InterPro" id="IPR036388">
    <property type="entry name" value="WH-like_DNA-bd_sf"/>
</dbReference>
<dbReference type="AlphaFoldDB" id="A0A6I3QS87"/>
<proteinExistence type="inferred from homology"/>
<dbReference type="RefSeq" id="WP_155201948.1">
    <property type="nucleotide sequence ID" value="NZ_WMZL01000064.1"/>
</dbReference>
<reference evidence="3 4" key="1">
    <citation type="journal article" date="2019" name="Nat. Med.">
        <title>A library of human gut bacterial isolates paired with longitudinal multiomics data enables mechanistic microbiome research.</title>
        <authorList>
            <person name="Poyet M."/>
            <person name="Groussin M."/>
            <person name="Gibbons S.M."/>
            <person name="Avila-Pacheco J."/>
            <person name="Jiang X."/>
            <person name="Kearney S.M."/>
            <person name="Perrotta A.R."/>
            <person name="Berdy B."/>
            <person name="Zhao S."/>
            <person name="Lieberman T.D."/>
            <person name="Swanson P.K."/>
            <person name="Smith M."/>
            <person name="Roesemann S."/>
            <person name="Alexander J.E."/>
            <person name="Rich S.A."/>
            <person name="Livny J."/>
            <person name="Vlamakis H."/>
            <person name="Clish C."/>
            <person name="Bullock K."/>
            <person name="Deik A."/>
            <person name="Scott J."/>
            <person name="Pierce K.A."/>
            <person name="Xavier R.J."/>
            <person name="Alm E.J."/>
        </authorList>
    </citation>
    <scope>NUCLEOTIDE SEQUENCE [LARGE SCALE GENOMIC DNA]</scope>
    <source>
        <strain evidence="3 4">BIOML-A7</strain>
    </source>
</reference>
<dbReference type="Proteomes" id="UP000449193">
    <property type="component" value="Unassembled WGS sequence"/>
</dbReference>
<sequence>MKNKITVNHEGSFHMGRKGVKVPPNVKLKYAKLCFENKMSKAEAARQLNVSDGDLCEWVYRYRESGELAFLDTAKNNVYSDELRLKAVCSYLNGEGSLREVAARYGLRSKNQLQVWITMYNDGKDFSQHKMSGGSRMKTSRTTTKEERVQIAQECIANGCNYGECAIKYNVSYQQVYGWVKRFKELGESGLEDRRGRRKAGQEPRSEIEKLQIENERLKHELYMMKMERDLLKKVKELERKDLYRK</sequence>
<dbReference type="Gene3D" id="1.10.10.10">
    <property type="entry name" value="Winged helix-like DNA-binding domain superfamily/Winged helix DNA-binding domain"/>
    <property type="match status" value="1"/>
</dbReference>
<dbReference type="PANTHER" id="PTHR33795:SF1">
    <property type="entry name" value="INSERTION ELEMENT IS150 PROTEIN INSJ"/>
    <property type="match status" value="1"/>
</dbReference>
<dbReference type="InterPro" id="IPR055247">
    <property type="entry name" value="InsJ-like_HTH"/>
</dbReference>
<comment type="similarity">
    <text evidence="1">Belongs to the IS150/IS1296 orfA family.</text>
</comment>
<protein>
    <submittedName>
        <fullName evidence="3">Helix-turn-helix domain-containing protein</fullName>
    </submittedName>
</protein>
<dbReference type="InterPro" id="IPR052057">
    <property type="entry name" value="IS150/IS1296_orfA-like"/>
</dbReference>
<evidence type="ECO:0000313" key="4">
    <source>
        <dbReference type="Proteomes" id="UP000449193"/>
    </source>
</evidence>
<feature type="domain" description="Insertion element IS150 protein InsJ-like helix-turn-helix" evidence="2">
    <location>
        <begin position="147"/>
        <end position="199"/>
    </location>
</feature>
<comment type="caution">
    <text evidence="3">The sequence shown here is derived from an EMBL/GenBank/DDBJ whole genome shotgun (WGS) entry which is preliminary data.</text>
</comment>
<organism evidence="3 4">
    <name type="scientific">Ruthenibacterium lactatiformans</name>
    <dbReference type="NCBI Taxonomy" id="1550024"/>
    <lineage>
        <taxon>Bacteria</taxon>
        <taxon>Bacillati</taxon>
        <taxon>Bacillota</taxon>
        <taxon>Clostridia</taxon>
        <taxon>Eubacteriales</taxon>
        <taxon>Oscillospiraceae</taxon>
        <taxon>Ruthenibacterium</taxon>
    </lineage>
</organism>
<dbReference type="PANTHER" id="PTHR33795">
    <property type="entry name" value="INSERTION ELEMENT IS150 PROTEIN INSJ"/>
    <property type="match status" value="1"/>
</dbReference>
<dbReference type="GO" id="GO:0043565">
    <property type="term" value="F:sequence-specific DNA binding"/>
    <property type="evidence" value="ECO:0007669"/>
    <property type="project" value="InterPro"/>
</dbReference>
<evidence type="ECO:0000256" key="1">
    <source>
        <dbReference type="ARBA" id="ARBA00038232"/>
    </source>
</evidence>
<name>A0A6I3QS87_9FIRM</name>
<gene>
    <name evidence="3" type="ORF">GMD52_17370</name>
</gene>
<dbReference type="SUPFAM" id="SSF48295">
    <property type="entry name" value="TrpR-like"/>
    <property type="match status" value="3"/>
</dbReference>
<dbReference type="InterPro" id="IPR010921">
    <property type="entry name" value="Trp_repressor/repl_initiator"/>
</dbReference>
<evidence type="ECO:0000259" key="2">
    <source>
        <dbReference type="Pfam" id="PF13518"/>
    </source>
</evidence>
<dbReference type="Pfam" id="PF13518">
    <property type="entry name" value="HTH_28"/>
    <property type="match status" value="1"/>
</dbReference>